<keyword evidence="3" id="KW-1185">Reference proteome</keyword>
<dbReference type="AlphaFoldDB" id="A0A428KVT6"/>
<sequence length="273" mass="30114">MHTIFPFYRILKYTAATATFLFFGTHVACSQSAGAAMSGGSGAGSQNPLIQLNRLQREIDRTNPTNRSGLEKLTIAPQLLYFTGGWATGTVSAPAASPAAAVQTMRYNVVLQQLEIQDTSQPNGFRALTPDVLPGFSISGPDRASHQFAAKPYYNEAHVQQRSFFEVLASGNIQLLILHEFYIQPAEYVAAYNVESKPEEYRRITRLFAGTPAKEAVYELALTKQTVLKLFEKDARTELAAYATTNHLAYSDVNDVLKLVTYYNSMHPTSSTL</sequence>
<dbReference type="OrthoDB" id="879044at2"/>
<name>A0A428KVT6_9BACT</name>
<feature type="signal peptide" evidence="1">
    <location>
        <begin position="1"/>
        <end position="28"/>
    </location>
</feature>
<evidence type="ECO:0008006" key="4">
    <source>
        <dbReference type="Google" id="ProtNLM"/>
    </source>
</evidence>
<feature type="chain" id="PRO_5019134211" description="DUF4476 domain-containing protein" evidence="1">
    <location>
        <begin position="29"/>
        <end position="273"/>
    </location>
</feature>
<organism evidence="2 3">
    <name type="scientific">Hymenobacter rigui</name>
    <dbReference type="NCBI Taxonomy" id="334424"/>
    <lineage>
        <taxon>Bacteria</taxon>
        <taxon>Pseudomonadati</taxon>
        <taxon>Bacteroidota</taxon>
        <taxon>Cytophagia</taxon>
        <taxon>Cytophagales</taxon>
        <taxon>Hymenobacteraceae</taxon>
        <taxon>Hymenobacter</taxon>
    </lineage>
</organism>
<dbReference type="RefSeq" id="WP_125417297.1">
    <property type="nucleotide sequence ID" value="NZ_RWIT01000001.1"/>
</dbReference>
<proteinExistence type="predicted"/>
<accession>A0A428KVT6</accession>
<evidence type="ECO:0000313" key="3">
    <source>
        <dbReference type="Proteomes" id="UP000273500"/>
    </source>
</evidence>
<gene>
    <name evidence="2" type="ORF">EI291_00410</name>
</gene>
<dbReference type="Proteomes" id="UP000273500">
    <property type="component" value="Unassembled WGS sequence"/>
</dbReference>
<protein>
    <recommendedName>
        <fullName evidence="4">DUF4476 domain-containing protein</fullName>
    </recommendedName>
</protein>
<keyword evidence="1" id="KW-0732">Signal</keyword>
<evidence type="ECO:0000313" key="2">
    <source>
        <dbReference type="EMBL" id="RSK50818.1"/>
    </source>
</evidence>
<evidence type="ECO:0000256" key="1">
    <source>
        <dbReference type="SAM" id="SignalP"/>
    </source>
</evidence>
<reference evidence="2 3" key="1">
    <citation type="submission" date="2018-12" db="EMBL/GenBank/DDBJ databases">
        <authorList>
            <person name="Feng G."/>
            <person name="Zhu H."/>
        </authorList>
    </citation>
    <scope>NUCLEOTIDE SEQUENCE [LARGE SCALE GENOMIC DNA]</scope>
    <source>
        <strain evidence="2 3">KCTC 12533</strain>
    </source>
</reference>
<dbReference type="EMBL" id="RWIT01000001">
    <property type="protein sequence ID" value="RSK50818.1"/>
    <property type="molecule type" value="Genomic_DNA"/>
</dbReference>
<comment type="caution">
    <text evidence="2">The sequence shown here is derived from an EMBL/GenBank/DDBJ whole genome shotgun (WGS) entry which is preliminary data.</text>
</comment>